<dbReference type="AlphaFoldDB" id="A0A2T3HML2"/>
<gene>
    <name evidence="1" type="ORF">C7T94_14205</name>
</gene>
<proteinExistence type="predicted"/>
<sequence length="343" mass="39029">MSVLQVPAVPRKQSATFYYSNHSILSNPLYMRSIKTTAIFLLFAAVFTACKKEPGEHPDPETPKPKMENLELGLGNAGIGVTGEDFHFEADLLAVEKLDKVEVKLIQKPGETYSKSWKHEILWTQYKGLKNTNVHKHFKIPADAAEGKYDLVTTVYDENGSKLEVKRDFEIYSRANLPVRPMFTGIYVHRNWTPFYDSHTDKEQYPVLRLKRGDTLQTQVNVSFVKGDGKLYVLLIKKPANYNPKTIEEVDLSKAIVYDVFDHKSETNVYDFSNSVFDFNTFMPVRFIPDLIIGAERDNNTAGGSLINGARAWQTGDYKLVIIYKNTTANKTIYKSVPFGIDY</sequence>
<reference evidence="1 2" key="1">
    <citation type="submission" date="2018-03" db="EMBL/GenBank/DDBJ databases">
        <authorList>
            <person name="Keele B.F."/>
        </authorList>
    </citation>
    <scope>NUCLEOTIDE SEQUENCE [LARGE SCALE GENOMIC DNA]</scope>
    <source>
        <strain evidence="1 2">YL28-9</strain>
    </source>
</reference>
<accession>A0A2T3HML2</accession>
<dbReference type="InterPro" id="IPR027829">
    <property type="entry name" value="DUF4625"/>
</dbReference>
<comment type="caution">
    <text evidence="1">The sequence shown here is derived from an EMBL/GenBank/DDBJ whole genome shotgun (WGS) entry which is preliminary data.</text>
</comment>
<dbReference type="OrthoDB" id="978436at2"/>
<evidence type="ECO:0000313" key="1">
    <source>
        <dbReference type="EMBL" id="PST83680.1"/>
    </source>
</evidence>
<dbReference type="EMBL" id="PYLS01000005">
    <property type="protein sequence ID" value="PST83680.1"/>
    <property type="molecule type" value="Genomic_DNA"/>
</dbReference>
<keyword evidence="2" id="KW-1185">Reference proteome</keyword>
<organism evidence="1 2">
    <name type="scientific">Pedobacter yulinensis</name>
    <dbReference type="NCBI Taxonomy" id="2126353"/>
    <lineage>
        <taxon>Bacteria</taxon>
        <taxon>Pseudomonadati</taxon>
        <taxon>Bacteroidota</taxon>
        <taxon>Sphingobacteriia</taxon>
        <taxon>Sphingobacteriales</taxon>
        <taxon>Sphingobacteriaceae</taxon>
        <taxon>Pedobacter</taxon>
    </lineage>
</organism>
<dbReference type="Pfam" id="PF15418">
    <property type="entry name" value="DUF4625"/>
    <property type="match status" value="1"/>
</dbReference>
<dbReference type="Proteomes" id="UP000240912">
    <property type="component" value="Unassembled WGS sequence"/>
</dbReference>
<protein>
    <recommendedName>
        <fullName evidence="3">DUF4625 domain-containing protein</fullName>
    </recommendedName>
</protein>
<name>A0A2T3HML2_9SPHI</name>
<evidence type="ECO:0000313" key="2">
    <source>
        <dbReference type="Proteomes" id="UP000240912"/>
    </source>
</evidence>
<evidence type="ECO:0008006" key="3">
    <source>
        <dbReference type="Google" id="ProtNLM"/>
    </source>
</evidence>